<dbReference type="PROSITE" id="PS51221">
    <property type="entry name" value="TTL"/>
    <property type="match status" value="1"/>
</dbReference>
<dbReference type="PROSITE" id="PS01159">
    <property type="entry name" value="WW_DOMAIN_1"/>
    <property type="match status" value="1"/>
</dbReference>
<accession>A0ABY8U7Q0</accession>
<protein>
    <recommendedName>
        <fullName evidence="4">Tubulin--tyrosine ligase-like protein 5</fullName>
    </recommendedName>
</protein>
<dbReference type="Pfam" id="PF00397">
    <property type="entry name" value="WW"/>
    <property type="match status" value="1"/>
</dbReference>
<evidence type="ECO:0000313" key="8">
    <source>
        <dbReference type="Proteomes" id="UP001244341"/>
    </source>
</evidence>
<proteinExistence type="predicted"/>
<dbReference type="Pfam" id="PF03133">
    <property type="entry name" value="TTL"/>
    <property type="match status" value="1"/>
</dbReference>
<evidence type="ECO:0000256" key="1">
    <source>
        <dbReference type="ARBA" id="ARBA00022598"/>
    </source>
</evidence>
<sequence>MIAARHDAAEVTTKFNLNDCHNITVSLSSARHQSVQQAGARRQAGLQLSQAPALKAPLQHKQLADFRFWHDEKRFRGSGDESLAQHMLFAAGGTRTGGNFKAAAAQGPMGWQVPDSWDVLWSTSDGALKAAHFLRQGQLISTLPGTDCLSKKRHLAVTLHNAFGDEAWQMLPRTYSIPAQLQQFRLRLQEEAAAMQAVAAAAAVSAAAQQYITNPLLVQGRKFGLRLWVLALGPKPFRAYLYHEGLVLFSKEQYNTDMEAVAAHGAAAQGHLTNHAQNTSGEVWPLQQLLSLLGPAAAATLQQQLSATAGKVMAAAAPHVQQAAGELQMPQGTCAFELLGLDFILDAELRPWLLEKTKAAGKQQQQQEPQYYFWNEVTTEVQWEDPGDVAFEDEAGLRYWVGPGGERLSEDPKAAGYTWVEHYSADMERPYYYNQITKETTWSKPSDLAWRRVPARKR</sequence>
<dbReference type="SMART" id="SM00456">
    <property type="entry name" value="WW"/>
    <property type="match status" value="2"/>
</dbReference>
<reference evidence="7 8" key="1">
    <citation type="submission" date="2023-05" db="EMBL/GenBank/DDBJ databases">
        <title>A 100% complete, gapless, phased diploid assembly of the Scenedesmus obliquus UTEX 3031 genome.</title>
        <authorList>
            <person name="Biondi T.C."/>
            <person name="Hanschen E.R."/>
            <person name="Kwon T."/>
            <person name="Eng W."/>
            <person name="Kruse C.P.S."/>
            <person name="Koehler S.I."/>
            <person name="Kunde Y."/>
            <person name="Gleasner C.D."/>
            <person name="You Mak K.T."/>
            <person name="Polle J."/>
            <person name="Hovde B.T."/>
            <person name="Starkenburg S.R."/>
        </authorList>
    </citation>
    <scope>NUCLEOTIDE SEQUENCE [LARGE SCALE GENOMIC DNA]</scope>
    <source>
        <strain evidence="7 8">DOE0152z</strain>
    </source>
</reference>
<dbReference type="Gene3D" id="2.20.70.10">
    <property type="match status" value="1"/>
</dbReference>
<dbReference type="InterPro" id="IPR001202">
    <property type="entry name" value="WW_dom"/>
</dbReference>
<gene>
    <name evidence="7" type="ORF">OEZ85_013128</name>
</gene>
<dbReference type="EMBL" id="CP126214">
    <property type="protein sequence ID" value="WIA16442.1"/>
    <property type="molecule type" value="Genomic_DNA"/>
</dbReference>
<organism evidence="7 8">
    <name type="scientific">Tetradesmus obliquus</name>
    <name type="common">Green alga</name>
    <name type="synonym">Acutodesmus obliquus</name>
    <dbReference type="NCBI Taxonomy" id="3088"/>
    <lineage>
        <taxon>Eukaryota</taxon>
        <taxon>Viridiplantae</taxon>
        <taxon>Chlorophyta</taxon>
        <taxon>core chlorophytes</taxon>
        <taxon>Chlorophyceae</taxon>
        <taxon>CS clade</taxon>
        <taxon>Sphaeropleales</taxon>
        <taxon>Scenedesmaceae</taxon>
        <taxon>Tetradesmus</taxon>
    </lineage>
</organism>
<evidence type="ECO:0000313" key="7">
    <source>
        <dbReference type="EMBL" id="WIA16442.1"/>
    </source>
</evidence>
<evidence type="ECO:0000259" key="6">
    <source>
        <dbReference type="PROSITE" id="PS50020"/>
    </source>
</evidence>
<dbReference type="PROSITE" id="PS50020">
    <property type="entry name" value="WW_DOMAIN_2"/>
    <property type="match status" value="1"/>
</dbReference>
<dbReference type="Proteomes" id="UP001244341">
    <property type="component" value="Chromosome 7b"/>
</dbReference>
<keyword evidence="2" id="KW-0547">Nucleotide-binding</keyword>
<evidence type="ECO:0000256" key="4">
    <source>
        <dbReference type="ARBA" id="ARBA00041448"/>
    </source>
</evidence>
<dbReference type="InterPro" id="IPR036020">
    <property type="entry name" value="WW_dom_sf"/>
</dbReference>
<dbReference type="InterPro" id="IPR004344">
    <property type="entry name" value="TTL/TTLL_fam"/>
</dbReference>
<dbReference type="CDD" id="cd00201">
    <property type="entry name" value="WW"/>
    <property type="match status" value="1"/>
</dbReference>
<evidence type="ECO:0000256" key="3">
    <source>
        <dbReference type="ARBA" id="ARBA00022840"/>
    </source>
</evidence>
<keyword evidence="3" id="KW-0067">ATP-binding</keyword>
<name>A0ABY8U7Q0_TETOB</name>
<dbReference type="Gene3D" id="3.30.470.20">
    <property type="entry name" value="ATP-grasp fold, B domain"/>
    <property type="match status" value="1"/>
</dbReference>
<evidence type="ECO:0000256" key="2">
    <source>
        <dbReference type="ARBA" id="ARBA00022741"/>
    </source>
</evidence>
<keyword evidence="1" id="KW-0436">Ligase</keyword>
<dbReference type="SUPFAM" id="SSF51045">
    <property type="entry name" value="WW domain"/>
    <property type="match status" value="1"/>
</dbReference>
<feature type="domain" description="WW" evidence="6">
    <location>
        <begin position="419"/>
        <end position="447"/>
    </location>
</feature>
<keyword evidence="8" id="KW-1185">Reference proteome</keyword>
<dbReference type="PANTHER" id="PTHR12241:SF145">
    <property type="entry name" value="TUBULIN POLYGLUTAMYLASE TTLL5"/>
    <property type="match status" value="1"/>
</dbReference>
<evidence type="ECO:0000256" key="5">
    <source>
        <dbReference type="ARBA" id="ARBA00049274"/>
    </source>
</evidence>
<dbReference type="PANTHER" id="PTHR12241">
    <property type="entry name" value="TUBULIN POLYGLUTAMYLASE"/>
    <property type="match status" value="1"/>
</dbReference>
<comment type="catalytic activity">
    <reaction evidence="5">
        <text>L-glutamyl-[protein] + L-glutamate + ATP = gamma-L-glutamyl-L-glutamyl-[protein] + ADP + phosphate + H(+)</text>
        <dbReference type="Rhea" id="RHEA:60144"/>
        <dbReference type="Rhea" id="RHEA-COMP:10208"/>
        <dbReference type="Rhea" id="RHEA-COMP:15517"/>
        <dbReference type="ChEBI" id="CHEBI:15378"/>
        <dbReference type="ChEBI" id="CHEBI:29973"/>
        <dbReference type="ChEBI" id="CHEBI:29985"/>
        <dbReference type="ChEBI" id="CHEBI:30616"/>
        <dbReference type="ChEBI" id="CHEBI:43474"/>
        <dbReference type="ChEBI" id="CHEBI:143622"/>
        <dbReference type="ChEBI" id="CHEBI:456216"/>
    </reaction>
    <physiologicalReaction direction="left-to-right" evidence="5">
        <dbReference type="Rhea" id="RHEA:60145"/>
    </physiologicalReaction>
</comment>